<evidence type="ECO:0000259" key="1">
    <source>
        <dbReference type="Pfam" id="PF02558"/>
    </source>
</evidence>
<accession>A0ABN5YMI1</accession>
<gene>
    <name evidence="2" type="ORF">MAUB_05640</name>
</gene>
<evidence type="ECO:0000313" key="3">
    <source>
        <dbReference type="Proteomes" id="UP000465609"/>
    </source>
</evidence>
<dbReference type="Gene3D" id="3.40.50.720">
    <property type="entry name" value="NAD(P)-binding Rossmann-like Domain"/>
    <property type="match status" value="1"/>
</dbReference>
<dbReference type="InterPro" id="IPR036291">
    <property type="entry name" value="NAD(P)-bd_dom_sf"/>
</dbReference>
<dbReference type="Proteomes" id="UP000465609">
    <property type="component" value="Chromosome"/>
</dbReference>
<proteinExistence type="predicted"/>
<dbReference type="SUPFAM" id="SSF51971">
    <property type="entry name" value="Nucleotide-binding domain"/>
    <property type="match status" value="1"/>
</dbReference>
<reference evidence="2 3" key="1">
    <citation type="journal article" date="2019" name="Emerg. Microbes Infect.">
        <title>Comprehensive subspecies identification of 175 nontuberculous mycobacteria species based on 7547 genomic profiles.</title>
        <authorList>
            <person name="Matsumoto Y."/>
            <person name="Kinjo T."/>
            <person name="Motooka D."/>
            <person name="Nabeya D."/>
            <person name="Jung N."/>
            <person name="Uechi K."/>
            <person name="Horii T."/>
            <person name="Iida T."/>
            <person name="Fujita J."/>
            <person name="Nakamura S."/>
        </authorList>
    </citation>
    <scope>NUCLEOTIDE SEQUENCE [LARGE SCALE GENOMIC DNA]</scope>
    <source>
        <strain evidence="2 3">JCM 15296</strain>
    </source>
</reference>
<evidence type="ECO:0000313" key="2">
    <source>
        <dbReference type="EMBL" id="BBX82691.1"/>
    </source>
</evidence>
<dbReference type="EMBL" id="AP022577">
    <property type="protein sequence ID" value="BBX82691.1"/>
    <property type="molecule type" value="Genomic_DNA"/>
</dbReference>
<organism evidence="2 3">
    <name type="scientific">Mycolicibacterium aubagnense</name>
    <dbReference type="NCBI Taxonomy" id="319707"/>
    <lineage>
        <taxon>Bacteria</taxon>
        <taxon>Bacillati</taxon>
        <taxon>Actinomycetota</taxon>
        <taxon>Actinomycetes</taxon>
        <taxon>Mycobacteriales</taxon>
        <taxon>Mycobacteriaceae</taxon>
        <taxon>Mycolicibacterium</taxon>
    </lineage>
</organism>
<dbReference type="InterPro" id="IPR013332">
    <property type="entry name" value="KPR_N"/>
</dbReference>
<name>A0ABN5YMI1_9MYCO</name>
<sequence length="319" mass="34372">MTVLVVGAGVIGSFNAARLADAGVDVRLLARGQRLAALREHGVILQDWRTGRRSVTPVDLVETIEPAARYDVAVVIVRRNQVASVLAVLAEAPRIPSYVFLGNNLAGSADMAAALGGDRVLTGMVNAGGERDGVVVRYLWTRRLPLLFGERDGVTRPRTRAIAEMFCDAGLPARMVTDPEAYQKTHAAGLPAFAGALYSADGDIRRLARRPDLLHLVVTGYREALRALQADGTAIKPVLTRAAMRIPEGVINAGLRWFFDTELAVVGGQAHALAAADEMRELANELRAIFRRNGIRSPANDRAYAAIDAWVEHQAAGDR</sequence>
<feature type="domain" description="Ketopantoate reductase N-terminal" evidence="1">
    <location>
        <begin position="3"/>
        <end position="133"/>
    </location>
</feature>
<dbReference type="Pfam" id="PF02558">
    <property type="entry name" value="ApbA"/>
    <property type="match status" value="1"/>
</dbReference>
<dbReference type="RefSeq" id="WP_138229301.1">
    <property type="nucleotide sequence ID" value="NZ_AP022577.1"/>
</dbReference>
<protein>
    <recommendedName>
        <fullName evidence="1">Ketopantoate reductase N-terminal domain-containing protein</fullName>
    </recommendedName>
</protein>
<dbReference type="SUPFAM" id="SSF51735">
    <property type="entry name" value="NAD(P)-binding Rossmann-fold domains"/>
    <property type="match status" value="1"/>
</dbReference>
<keyword evidence="3" id="KW-1185">Reference proteome</keyword>